<dbReference type="InterPro" id="IPR005110">
    <property type="entry name" value="MoeA_linker/N"/>
</dbReference>
<accession>A0A7C5QMI7</accession>
<organism evidence="3">
    <name type="scientific">Caldiarchaeum subterraneum</name>
    <dbReference type="NCBI Taxonomy" id="311458"/>
    <lineage>
        <taxon>Archaea</taxon>
        <taxon>Nitrososphaerota</taxon>
        <taxon>Candidatus Caldarchaeales</taxon>
        <taxon>Candidatus Caldarchaeaceae</taxon>
        <taxon>Candidatus Caldarchaeum</taxon>
    </lineage>
</organism>
<dbReference type="SMART" id="SM00852">
    <property type="entry name" value="MoCF_biosynth"/>
    <property type="match status" value="1"/>
</dbReference>
<dbReference type="SUPFAM" id="SSF63882">
    <property type="entry name" value="MoeA N-terminal region -like"/>
    <property type="match status" value="1"/>
</dbReference>
<evidence type="ECO:0000313" key="3">
    <source>
        <dbReference type="EMBL" id="HHK67875.1"/>
    </source>
</evidence>
<sequence>MYRRIEKFTDVWDGQRVLLSHVNAIQEIENVRVFEAVDRVLAYPAYSPKDLPPHHASHMDGFAVNSKDLEQASAERPVRLHVVGEITPGKRHALVLHRGETARILTGGFLPEGADAVVPQEFVRIEDDVVVFMHPAEPWQYVDVQGFDIKAGQLLFPTGHRLKAADTALLASLGFSTVDVIRRPRAGIMAVGDELTDKFEELEKGKVLNTHTWVVRRLVQASGAEAFFLGILPDNPSIFEKTISSNIGHVDLLITIAGSSISEKDVSSIYAENTGEGVYVHGLTLQPGRVGGFAVVAGKPLIMLPGLIMSTLNVFMFLAYPVLRKLQHQQPSFYHHRVRALLTETVRFRKYHNFVKVVWVSVEEGDDMLLCRPNLGESSGMSIPSRSDGFIIGMPGVKEIPEGSQVWVHYPPTL</sequence>
<dbReference type="InterPro" id="IPR036688">
    <property type="entry name" value="MoeA_C_domain_IV_sf"/>
</dbReference>
<feature type="domain" description="MoaB/Mog" evidence="2">
    <location>
        <begin position="187"/>
        <end position="325"/>
    </location>
</feature>
<keyword evidence="1" id="KW-0812">Transmembrane</keyword>
<reference evidence="3" key="1">
    <citation type="journal article" date="2020" name="mSystems">
        <title>Genome- and Community-Level Interaction Insights into Carbon Utilization and Element Cycling Functions of Hydrothermarchaeota in Hydrothermal Sediment.</title>
        <authorList>
            <person name="Zhou Z."/>
            <person name="Liu Y."/>
            <person name="Xu W."/>
            <person name="Pan J."/>
            <person name="Luo Z.H."/>
            <person name="Li M."/>
        </authorList>
    </citation>
    <scope>NUCLEOTIDE SEQUENCE [LARGE SCALE GENOMIC DNA]</scope>
    <source>
        <strain evidence="3">SpSt-1056</strain>
    </source>
</reference>
<keyword evidence="1" id="KW-1133">Transmembrane helix</keyword>
<dbReference type="CDD" id="cd00887">
    <property type="entry name" value="MoeA"/>
    <property type="match status" value="1"/>
</dbReference>
<dbReference type="InterPro" id="IPR038987">
    <property type="entry name" value="MoeA-like"/>
</dbReference>
<name>A0A7C5QMI7_CALS0</name>
<proteinExistence type="predicted"/>
<dbReference type="GO" id="GO:0005829">
    <property type="term" value="C:cytosol"/>
    <property type="evidence" value="ECO:0007669"/>
    <property type="project" value="TreeGrafter"/>
</dbReference>
<dbReference type="InterPro" id="IPR001453">
    <property type="entry name" value="MoaB/Mog_dom"/>
</dbReference>
<keyword evidence="3" id="KW-0808">Transferase</keyword>
<dbReference type="Gene3D" id="2.170.190.11">
    <property type="entry name" value="Molybdopterin biosynthesis moea protein, domain 3"/>
    <property type="match status" value="1"/>
</dbReference>
<dbReference type="InterPro" id="IPR036425">
    <property type="entry name" value="MoaB/Mog-like_dom_sf"/>
</dbReference>
<protein>
    <submittedName>
        <fullName evidence="3">Molybdopterin molybdenumtransferase MoeA</fullName>
    </submittedName>
</protein>
<dbReference type="SUPFAM" id="SSF53218">
    <property type="entry name" value="Molybdenum cofactor biosynthesis proteins"/>
    <property type="match status" value="1"/>
</dbReference>
<gene>
    <name evidence="3" type="ORF">ENM11_01795</name>
</gene>
<dbReference type="PANTHER" id="PTHR10192">
    <property type="entry name" value="MOLYBDOPTERIN BIOSYNTHESIS PROTEIN"/>
    <property type="match status" value="1"/>
</dbReference>
<dbReference type="Gene3D" id="3.40.980.10">
    <property type="entry name" value="MoaB/Mog-like domain"/>
    <property type="match status" value="1"/>
</dbReference>
<dbReference type="Pfam" id="PF00994">
    <property type="entry name" value="MoCF_biosynth"/>
    <property type="match status" value="1"/>
</dbReference>
<dbReference type="GO" id="GO:0006777">
    <property type="term" value="P:Mo-molybdopterin cofactor biosynthetic process"/>
    <property type="evidence" value="ECO:0007669"/>
    <property type="project" value="TreeGrafter"/>
</dbReference>
<evidence type="ECO:0000259" key="2">
    <source>
        <dbReference type="SMART" id="SM00852"/>
    </source>
</evidence>
<dbReference type="Gene3D" id="3.90.105.10">
    <property type="entry name" value="Molybdopterin biosynthesis moea protein, domain 2"/>
    <property type="match status" value="1"/>
</dbReference>
<dbReference type="Pfam" id="PF03453">
    <property type="entry name" value="MoeA_N"/>
    <property type="match status" value="1"/>
</dbReference>
<dbReference type="Gene3D" id="2.40.340.10">
    <property type="entry name" value="MoeA, C-terminal, domain IV"/>
    <property type="match status" value="1"/>
</dbReference>
<dbReference type="AlphaFoldDB" id="A0A7C5QMI7"/>
<evidence type="ECO:0000256" key="1">
    <source>
        <dbReference type="SAM" id="Phobius"/>
    </source>
</evidence>
<dbReference type="InterPro" id="IPR036135">
    <property type="entry name" value="MoeA_linker/N_sf"/>
</dbReference>
<feature type="transmembrane region" description="Helical" evidence="1">
    <location>
        <begin position="302"/>
        <end position="323"/>
    </location>
</feature>
<comment type="caution">
    <text evidence="3">The sequence shown here is derived from an EMBL/GenBank/DDBJ whole genome shotgun (WGS) entry which is preliminary data.</text>
</comment>
<dbReference type="EMBL" id="DRWN01000017">
    <property type="protein sequence ID" value="HHK67875.1"/>
    <property type="molecule type" value="Genomic_DNA"/>
</dbReference>
<keyword evidence="1" id="KW-0472">Membrane</keyword>
<dbReference type="PANTHER" id="PTHR10192:SF5">
    <property type="entry name" value="GEPHYRIN"/>
    <property type="match status" value="1"/>
</dbReference>
<dbReference type="GO" id="GO:0061599">
    <property type="term" value="F:molybdopterin molybdotransferase activity"/>
    <property type="evidence" value="ECO:0007669"/>
    <property type="project" value="TreeGrafter"/>
</dbReference>